<dbReference type="GO" id="GO:0000155">
    <property type="term" value="F:phosphorelay sensor kinase activity"/>
    <property type="evidence" value="ECO:0007669"/>
    <property type="project" value="InterPro"/>
</dbReference>
<dbReference type="PANTHER" id="PTHR43711:SF26">
    <property type="entry name" value="SENSOR HISTIDINE KINASE RCSC"/>
    <property type="match status" value="1"/>
</dbReference>
<dbReference type="EMBL" id="JAMD01000001">
    <property type="protein sequence ID" value="KEJ97724.1"/>
    <property type="molecule type" value="Genomic_DNA"/>
</dbReference>
<organism evidence="10 11">
    <name type="scientific">Pseudosulfitobacter pseudonitzschiae</name>
    <dbReference type="NCBI Taxonomy" id="1402135"/>
    <lineage>
        <taxon>Bacteria</taxon>
        <taxon>Pseudomonadati</taxon>
        <taxon>Pseudomonadota</taxon>
        <taxon>Alphaproteobacteria</taxon>
        <taxon>Rhodobacterales</taxon>
        <taxon>Roseobacteraceae</taxon>
        <taxon>Pseudosulfitobacter</taxon>
    </lineage>
</organism>
<dbReference type="InterPro" id="IPR004358">
    <property type="entry name" value="Sig_transdc_His_kin-like_C"/>
</dbReference>
<evidence type="ECO:0000313" key="10">
    <source>
        <dbReference type="EMBL" id="KEJ97724.1"/>
    </source>
</evidence>
<dbReference type="SUPFAM" id="SSF55874">
    <property type="entry name" value="ATPase domain of HSP90 chaperone/DNA topoisomerase II/histidine kinase"/>
    <property type="match status" value="1"/>
</dbReference>
<evidence type="ECO:0000256" key="7">
    <source>
        <dbReference type="ARBA" id="ARBA00023136"/>
    </source>
</evidence>
<feature type="transmembrane region" description="Helical" evidence="8">
    <location>
        <begin position="80"/>
        <end position="107"/>
    </location>
</feature>
<dbReference type="InterPro" id="IPR050736">
    <property type="entry name" value="Sensor_HK_Regulatory"/>
</dbReference>
<dbReference type="CDD" id="cd00082">
    <property type="entry name" value="HisKA"/>
    <property type="match status" value="1"/>
</dbReference>
<keyword evidence="3" id="KW-0597">Phosphoprotein</keyword>
<dbReference type="SMART" id="SM00388">
    <property type="entry name" value="HisKA"/>
    <property type="match status" value="1"/>
</dbReference>
<proteinExistence type="predicted"/>
<keyword evidence="5" id="KW-0418">Kinase</keyword>
<evidence type="ECO:0000259" key="9">
    <source>
        <dbReference type="PROSITE" id="PS50109"/>
    </source>
</evidence>
<dbReference type="Pfam" id="PF00512">
    <property type="entry name" value="HisKA"/>
    <property type="match status" value="1"/>
</dbReference>
<dbReference type="PRINTS" id="PR00344">
    <property type="entry name" value="BCTRLSENSOR"/>
</dbReference>
<dbReference type="Pfam" id="PF16927">
    <property type="entry name" value="HisKA_7TM"/>
    <property type="match status" value="1"/>
</dbReference>
<dbReference type="EC" id="2.7.13.3" evidence="2"/>
<dbReference type="InterPro" id="IPR003661">
    <property type="entry name" value="HisK_dim/P_dom"/>
</dbReference>
<feature type="domain" description="Histidine kinase" evidence="9">
    <location>
        <begin position="342"/>
        <end position="561"/>
    </location>
</feature>
<evidence type="ECO:0000256" key="8">
    <source>
        <dbReference type="SAM" id="Phobius"/>
    </source>
</evidence>
<comment type="catalytic activity">
    <reaction evidence="1">
        <text>ATP + protein L-histidine = ADP + protein N-phospho-L-histidine.</text>
        <dbReference type="EC" id="2.7.13.3"/>
    </reaction>
</comment>
<keyword evidence="7 8" id="KW-0472">Membrane</keyword>
<feature type="transmembrane region" description="Helical" evidence="8">
    <location>
        <begin position="52"/>
        <end position="73"/>
    </location>
</feature>
<accession>A0A073J6Y2</accession>
<keyword evidence="8" id="KW-1133">Transmembrane helix</keyword>
<dbReference type="Proteomes" id="UP000027746">
    <property type="component" value="Unassembled WGS sequence"/>
</dbReference>
<gene>
    <name evidence="10" type="ORF">SUH3_01690</name>
</gene>
<dbReference type="InterPro" id="IPR036097">
    <property type="entry name" value="HisK_dim/P_sf"/>
</dbReference>
<dbReference type="Pfam" id="PF02518">
    <property type="entry name" value="HATPase_c"/>
    <property type="match status" value="1"/>
</dbReference>
<evidence type="ECO:0000256" key="5">
    <source>
        <dbReference type="ARBA" id="ARBA00022777"/>
    </source>
</evidence>
<dbReference type="AlphaFoldDB" id="A0A073J6Y2"/>
<evidence type="ECO:0000313" key="11">
    <source>
        <dbReference type="Proteomes" id="UP000027746"/>
    </source>
</evidence>
<feature type="transmembrane region" description="Helical" evidence="8">
    <location>
        <begin position="19"/>
        <end position="40"/>
    </location>
</feature>
<evidence type="ECO:0000256" key="2">
    <source>
        <dbReference type="ARBA" id="ARBA00012438"/>
    </source>
</evidence>
<evidence type="ECO:0000256" key="1">
    <source>
        <dbReference type="ARBA" id="ARBA00000085"/>
    </source>
</evidence>
<evidence type="ECO:0000256" key="4">
    <source>
        <dbReference type="ARBA" id="ARBA00022679"/>
    </source>
</evidence>
<dbReference type="FunFam" id="3.30.565.10:FF:000006">
    <property type="entry name" value="Sensor histidine kinase WalK"/>
    <property type="match status" value="1"/>
</dbReference>
<protein>
    <recommendedName>
        <fullName evidence="2">histidine kinase</fullName>
        <ecNumber evidence="2">2.7.13.3</ecNumber>
    </recommendedName>
</protein>
<reference evidence="10 11" key="1">
    <citation type="submission" date="2014-01" db="EMBL/GenBank/DDBJ databases">
        <title>Sulfitobacter sp. H3 (MCCC 1A00686) Genome Sequencing.</title>
        <authorList>
            <person name="Lai Q."/>
            <person name="Hong Z."/>
        </authorList>
    </citation>
    <scope>NUCLEOTIDE SEQUENCE [LARGE SCALE GENOMIC DNA]</scope>
    <source>
        <strain evidence="10 11">H3</strain>
    </source>
</reference>
<evidence type="ECO:0000256" key="3">
    <source>
        <dbReference type="ARBA" id="ARBA00022553"/>
    </source>
</evidence>
<dbReference type="InterPro" id="IPR003594">
    <property type="entry name" value="HATPase_dom"/>
</dbReference>
<dbReference type="SUPFAM" id="SSF47384">
    <property type="entry name" value="Homodimeric domain of signal transducing histidine kinase"/>
    <property type="match status" value="1"/>
</dbReference>
<dbReference type="InterPro" id="IPR036890">
    <property type="entry name" value="HATPase_C_sf"/>
</dbReference>
<sequence>MCLVILWARGNSGLPGHRWFILTNLGMLGWLVSIAMELSAPGQACKVVWAELAWPFIVLMPTAWSFFLYEFALTRKVARIAVIAGVVVNPLLILVAATTNGVHGWLYGAGTRLVVRGDTSFVIYDHGPLYFVAITLLYAIILASCVIAARAVRQANPAVKGFFLKLFFATAVPIGFSLSYDTFGFMVFGMDPTPFSFAFSISLVGWMIIDNRWVDVTAIARDLLYYNSRELIFVMDANGQLLETNHTAKQLMRDQGIAKGAVSEIDGMGRVFDILTERQELPDTLEVENGGRHFVPRVYPISLGRGQRLLGWAVSFIDVTVQKAAAERAIRSERLQSQFLSTVSHELRTPLTVINGSLQLLSHNRGNTSPEQADRLLELATKNAATLAKLVNDLLETQRLESSDLQLKLELCNLDEIVSDAVDGMETYLPDKGVKILYKRQVRPVRTLADADRLQQVIVNVLSNAVKFSKPHSFVEVDLSVVAGMAYVTIKDTGAGIPPGSEETVFGRFTQVDATDTKTFYGSGLGMHISKQLMVRHGGNIHYVSELGVGSTFTVTIPVHHEAVDAAS</sequence>
<feature type="transmembrane region" description="Helical" evidence="8">
    <location>
        <begin position="127"/>
        <end position="149"/>
    </location>
</feature>
<keyword evidence="11" id="KW-1185">Reference proteome</keyword>
<keyword evidence="6" id="KW-0902">Two-component regulatory system</keyword>
<dbReference type="Gene3D" id="1.10.287.130">
    <property type="match status" value="1"/>
</dbReference>
<evidence type="ECO:0000256" key="6">
    <source>
        <dbReference type="ARBA" id="ARBA00023012"/>
    </source>
</evidence>
<comment type="caution">
    <text evidence="10">The sequence shown here is derived from an EMBL/GenBank/DDBJ whole genome shotgun (WGS) entry which is preliminary data.</text>
</comment>
<keyword evidence="8" id="KW-0812">Transmembrane</keyword>
<dbReference type="Gene3D" id="3.30.565.10">
    <property type="entry name" value="Histidine kinase-like ATPase, C-terminal domain"/>
    <property type="match status" value="1"/>
</dbReference>
<feature type="transmembrane region" description="Helical" evidence="8">
    <location>
        <begin position="161"/>
        <end position="180"/>
    </location>
</feature>
<name>A0A073J6Y2_9RHOB</name>
<dbReference type="PROSITE" id="PS50109">
    <property type="entry name" value="HIS_KIN"/>
    <property type="match status" value="1"/>
</dbReference>
<dbReference type="PANTHER" id="PTHR43711">
    <property type="entry name" value="TWO-COMPONENT HISTIDINE KINASE"/>
    <property type="match status" value="1"/>
</dbReference>
<dbReference type="FunFam" id="1.10.287.130:FF:000001">
    <property type="entry name" value="Two-component sensor histidine kinase"/>
    <property type="match status" value="1"/>
</dbReference>
<dbReference type="InterPro" id="IPR005467">
    <property type="entry name" value="His_kinase_dom"/>
</dbReference>
<dbReference type="SMART" id="SM00387">
    <property type="entry name" value="HATPase_c"/>
    <property type="match status" value="1"/>
</dbReference>
<keyword evidence="4" id="KW-0808">Transferase</keyword>
<dbReference type="OrthoDB" id="7179697at2"/>
<dbReference type="InterPro" id="IPR031621">
    <property type="entry name" value="HisKA_7TM"/>
</dbReference>